<dbReference type="Proteomes" id="UP000824681">
    <property type="component" value="Chromosome"/>
</dbReference>
<feature type="chain" id="PRO_5046759581" evidence="2">
    <location>
        <begin position="25"/>
        <end position="126"/>
    </location>
</feature>
<organism evidence="3 4">
    <name type="scientific">Nonomuraea coxensis DSM 45129</name>
    <dbReference type="NCBI Taxonomy" id="1122611"/>
    <lineage>
        <taxon>Bacteria</taxon>
        <taxon>Bacillati</taxon>
        <taxon>Actinomycetota</taxon>
        <taxon>Actinomycetes</taxon>
        <taxon>Streptosporangiales</taxon>
        <taxon>Streptosporangiaceae</taxon>
        <taxon>Nonomuraea</taxon>
    </lineage>
</organism>
<sequence>MRSRLSAVLLLLSAFLLGPGPGIHPPASAVAAAASAGWWWGSPAAHEGQDMALLRSHLARGVPDLLRPHPARGGVAVSPLWPAVLPSGEQPRPRSRPVAAAAEAPVPEPRPAGRRAPARAPPSTTR</sequence>
<proteinExistence type="predicted"/>
<evidence type="ECO:0000313" key="3">
    <source>
        <dbReference type="EMBL" id="QYC41583.1"/>
    </source>
</evidence>
<dbReference type="EMBL" id="CP068985">
    <property type="protein sequence ID" value="QYC41583.1"/>
    <property type="molecule type" value="Genomic_DNA"/>
</dbReference>
<feature type="region of interest" description="Disordered" evidence="1">
    <location>
        <begin position="73"/>
        <end position="126"/>
    </location>
</feature>
<accession>A0ABX8U1P8</accession>
<keyword evidence="4" id="KW-1185">Reference proteome</keyword>
<name>A0ABX8U1P8_9ACTN</name>
<evidence type="ECO:0000256" key="1">
    <source>
        <dbReference type="SAM" id="MobiDB-lite"/>
    </source>
</evidence>
<protein>
    <submittedName>
        <fullName evidence="3">Uncharacterized protein</fullName>
    </submittedName>
</protein>
<keyword evidence="2" id="KW-0732">Signal</keyword>
<dbReference type="RefSeq" id="WP_020542805.1">
    <property type="nucleotide sequence ID" value="NZ_CP068985.1"/>
</dbReference>
<evidence type="ECO:0000313" key="4">
    <source>
        <dbReference type="Proteomes" id="UP000824681"/>
    </source>
</evidence>
<gene>
    <name evidence="3" type="ORF">Nocox_19870</name>
</gene>
<evidence type="ECO:0000256" key="2">
    <source>
        <dbReference type="SAM" id="SignalP"/>
    </source>
</evidence>
<feature type="compositionally biased region" description="Low complexity" evidence="1">
    <location>
        <begin position="96"/>
        <end position="105"/>
    </location>
</feature>
<feature type="signal peptide" evidence="2">
    <location>
        <begin position="1"/>
        <end position="24"/>
    </location>
</feature>
<reference evidence="3 4" key="1">
    <citation type="journal article" date="2021" name="ACS Chem. Biol.">
        <title>Genomic-Led Discovery of a Novel Glycopeptide Antibiotic by Nonomuraea coxensis DSM 45129.</title>
        <authorList>
            <person name="Yushchuk O."/>
            <person name="Vior N.M."/>
            <person name="Andreo-Vidal A."/>
            <person name="Berini F."/>
            <person name="Ruckert C."/>
            <person name="Busche T."/>
            <person name="Binda E."/>
            <person name="Kalinowski J."/>
            <person name="Truman A.W."/>
            <person name="Marinelli F."/>
        </authorList>
    </citation>
    <scope>NUCLEOTIDE SEQUENCE [LARGE SCALE GENOMIC DNA]</scope>
    <source>
        <strain evidence="3 4">DSM 45129</strain>
    </source>
</reference>